<dbReference type="GO" id="GO:0071949">
    <property type="term" value="F:FAD binding"/>
    <property type="evidence" value="ECO:0007669"/>
    <property type="project" value="InterPro"/>
</dbReference>
<accession>A0A512NET0</accession>
<evidence type="ECO:0000313" key="5">
    <source>
        <dbReference type="Proteomes" id="UP000321058"/>
    </source>
</evidence>
<evidence type="ECO:0000313" key="4">
    <source>
        <dbReference type="EMBL" id="GEP57432.1"/>
    </source>
</evidence>
<dbReference type="SUPFAM" id="SSF51905">
    <property type="entry name" value="FAD/NAD(P)-binding domain"/>
    <property type="match status" value="1"/>
</dbReference>
<dbReference type="OrthoDB" id="9791689at2"/>
<dbReference type="PANTHER" id="PTHR43004">
    <property type="entry name" value="TRK SYSTEM POTASSIUM UPTAKE PROTEIN"/>
    <property type="match status" value="1"/>
</dbReference>
<organism evidence="4 5">
    <name type="scientific">Reyranella soli</name>
    <dbReference type="NCBI Taxonomy" id="1230389"/>
    <lineage>
        <taxon>Bacteria</taxon>
        <taxon>Pseudomonadati</taxon>
        <taxon>Pseudomonadota</taxon>
        <taxon>Alphaproteobacteria</taxon>
        <taxon>Hyphomicrobiales</taxon>
        <taxon>Reyranellaceae</taxon>
        <taxon>Reyranella</taxon>
    </lineage>
</organism>
<dbReference type="RefSeq" id="WP_147151803.1">
    <property type="nucleotide sequence ID" value="NZ_BKAJ01000080.1"/>
</dbReference>
<dbReference type="Gene3D" id="3.50.50.60">
    <property type="entry name" value="FAD/NAD(P)-binding domain"/>
    <property type="match status" value="1"/>
</dbReference>
<dbReference type="PANTHER" id="PTHR43004:SF21">
    <property type="entry name" value="FAD-BINDING DOMAIN-CONTAINING PROTEIN-RELATED"/>
    <property type="match status" value="1"/>
</dbReference>
<dbReference type="Pfam" id="PF01494">
    <property type="entry name" value="FAD_binding_3"/>
    <property type="match status" value="1"/>
</dbReference>
<evidence type="ECO:0000256" key="1">
    <source>
        <dbReference type="ARBA" id="ARBA00022630"/>
    </source>
</evidence>
<dbReference type="InterPro" id="IPR002938">
    <property type="entry name" value="FAD-bd"/>
</dbReference>
<dbReference type="PRINTS" id="PR00420">
    <property type="entry name" value="RNGMNOXGNASE"/>
</dbReference>
<dbReference type="InterPro" id="IPR036188">
    <property type="entry name" value="FAD/NAD-bd_sf"/>
</dbReference>
<dbReference type="Gene3D" id="3.30.9.10">
    <property type="entry name" value="D-Amino Acid Oxidase, subunit A, domain 2"/>
    <property type="match status" value="1"/>
</dbReference>
<dbReference type="Gene3D" id="3.40.30.120">
    <property type="match status" value="1"/>
</dbReference>
<proteinExistence type="predicted"/>
<protein>
    <submittedName>
        <fullName evidence="4">Monooxygenase</fullName>
    </submittedName>
</protein>
<keyword evidence="4" id="KW-0503">Monooxygenase</keyword>
<evidence type="ECO:0000259" key="3">
    <source>
        <dbReference type="Pfam" id="PF01494"/>
    </source>
</evidence>
<name>A0A512NET0_9HYPH</name>
<keyword evidence="4" id="KW-0560">Oxidoreductase</keyword>
<keyword evidence="1" id="KW-0285">Flavoprotein</keyword>
<sequence>MKKIPVLIAGGGPVGMTLARTLASFGIRCLLVERNASTTRHPKMDITNGRSMELFRRLGVVEKLRAVAVPEENNFDVSWITSLTGRELHRFRYPSVIEKRAEILARNDGTQPREPAMRVSQVMIEPVLQAAILNHPLVDARWGVAFEDFEQDADGVTATLRTVETGATEQVRCDFLAGCDGGSSIVRDKLGIGLEGRAAVAHRYMIHFRSDARDILQAFGVAWHYQTARGTLIAQDDKDTWTLQTRPPPGVDVPNLDPDAVLEAWVGRPFAREILVANPWFTHLLLAERYRGGRVFLAGDSAHQYIPTGGYGMNTGIGDAVDLGWKLAATLKGYAGPGLLGSYEAERRPVGHRNRLASERHTGVRIKIGELYERIADPDVLAREIAALGNAENESWGVEFGYRYDGVEPDPVKYEPTTAPGARLPSTFLRDGSALYDRLGPWFTLLVFGNADPSPLIDAAPAPLDIVMVDDPVAPIYEARLVLVRPDTHVAWRGNACADGRAVWRQVLA</sequence>
<dbReference type="NCBIfam" id="NF004780">
    <property type="entry name" value="PRK06126.1"/>
    <property type="match status" value="1"/>
</dbReference>
<dbReference type="InterPro" id="IPR050641">
    <property type="entry name" value="RIFMO-like"/>
</dbReference>
<feature type="domain" description="FAD-binding" evidence="3">
    <location>
        <begin position="4"/>
        <end position="353"/>
    </location>
</feature>
<gene>
    <name evidence="4" type="primary">cadA</name>
    <name evidence="4" type="ORF">RSO01_45980</name>
</gene>
<dbReference type="Pfam" id="PF21274">
    <property type="entry name" value="Rng_hyd_C"/>
    <property type="match status" value="1"/>
</dbReference>
<reference evidence="4 5" key="1">
    <citation type="submission" date="2019-07" db="EMBL/GenBank/DDBJ databases">
        <title>Whole genome shotgun sequence of Reyranella soli NBRC 108950.</title>
        <authorList>
            <person name="Hosoyama A."/>
            <person name="Uohara A."/>
            <person name="Ohji S."/>
            <person name="Ichikawa N."/>
        </authorList>
    </citation>
    <scope>NUCLEOTIDE SEQUENCE [LARGE SCALE GENOMIC DNA]</scope>
    <source>
        <strain evidence="4 5">NBRC 108950</strain>
    </source>
</reference>
<dbReference type="Proteomes" id="UP000321058">
    <property type="component" value="Unassembled WGS sequence"/>
</dbReference>
<keyword evidence="5" id="KW-1185">Reference proteome</keyword>
<dbReference type="AlphaFoldDB" id="A0A512NET0"/>
<dbReference type="GO" id="GO:0016709">
    <property type="term" value="F:oxidoreductase activity, acting on paired donors, with incorporation or reduction of molecular oxygen, NAD(P)H as one donor, and incorporation of one atom of oxygen"/>
    <property type="evidence" value="ECO:0007669"/>
    <property type="project" value="UniProtKB-ARBA"/>
</dbReference>
<keyword evidence="2" id="KW-0274">FAD</keyword>
<comment type="caution">
    <text evidence="4">The sequence shown here is derived from an EMBL/GenBank/DDBJ whole genome shotgun (WGS) entry which is preliminary data.</text>
</comment>
<dbReference type="EMBL" id="BKAJ01000080">
    <property type="protein sequence ID" value="GEP57432.1"/>
    <property type="molecule type" value="Genomic_DNA"/>
</dbReference>
<evidence type="ECO:0000256" key="2">
    <source>
        <dbReference type="ARBA" id="ARBA00022827"/>
    </source>
</evidence>